<protein>
    <recommendedName>
        <fullName evidence="3">NACHT domain-containing protein</fullName>
    </recommendedName>
</protein>
<dbReference type="RefSeq" id="WP_272084994.1">
    <property type="nucleotide sequence ID" value="NZ_JAQNDL010000001.1"/>
</dbReference>
<evidence type="ECO:0000313" key="2">
    <source>
        <dbReference type="Proteomes" id="UP001221686"/>
    </source>
</evidence>
<proteinExistence type="predicted"/>
<name>A0ABT5DS76_9BACT</name>
<organism evidence="1 2">
    <name type="scientific">Nannocystis bainbridge</name>
    <dbReference type="NCBI Taxonomy" id="2995303"/>
    <lineage>
        <taxon>Bacteria</taxon>
        <taxon>Pseudomonadati</taxon>
        <taxon>Myxococcota</taxon>
        <taxon>Polyangia</taxon>
        <taxon>Nannocystales</taxon>
        <taxon>Nannocystaceae</taxon>
        <taxon>Nannocystis</taxon>
    </lineage>
</organism>
<dbReference type="InterPro" id="IPR027417">
    <property type="entry name" value="P-loop_NTPase"/>
</dbReference>
<accession>A0ABT5DS76</accession>
<dbReference type="Gene3D" id="3.40.50.300">
    <property type="entry name" value="P-loop containing nucleotide triphosphate hydrolases"/>
    <property type="match status" value="1"/>
</dbReference>
<keyword evidence="2" id="KW-1185">Reference proteome</keyword>
<dbReference type="Proteomes" id="UP001221686">
    <property type="component" value="Unassembled WGS sequence"/>
</dbReference>
<reference evidence="1 2" key="1">
    <citation type="submission" date="2022-11" db="EMBL/GenBank/DDBJ databases">
        <title>Minimal conservation of predation-associated metabolite biosynthetic gene clusters underscores biosynthetic potential of Myxococcota including descriptions for ten novel species: Archangium lansinium sp. nov., Myxococcus landrumus sp. nov., Nannocystis bai.</title>
        <authorList>
            <person name="Ahearne A."/>
            <person name="Stevens C."/>
            <person name="Dowd S."/>
        </authorList>
    </citation>
    <scope>NUCLEOTIDE SEQUENCE [LARGE SCALE GENOMIC DNA]</scope>
    <source>
        <strain evidence="1 2">BB15-2</strain>
    </source>
</reference>
<gene>
    <name evidence="1" type="ORF">POL25_06355</name>
</gene>
<evidence type="ECO:0008006" key="3">
    <source>
        <dbReference type="Google" id="ProtNLM"/>
    </source>
</evidence>
<evidence type="ECO:0000313" key="1">
    <source>
        <dbReference type="EMBL" id="MDC0716504.1"/>
    </source>
</evidence>
<comment type="caution">
    <text evidence="1">The sequence shown here is derived from an EMBL/GenBank/DDBJ whole genome shotgun (WGS) entry which is preliminary data.</text>
</comment>
<sequence length="1106" mass="120015">MTPAVALHEYLVRRYPDPRDLRQLVELHLGAEIGSALPVEVHAQRLAFVLLQHCEHRGQTLELFAALQHDAGGRGEELARVVADYLAAHPDPSLRRAIDRYAEHARLTARRPPLEQQVGKFLDGADHDLDRVWISLTSRPVPAPQLQPPTDAQGPMPLPVLEVAAPVLELWPAQAPWLLLLGDPGAGKSVVARRALIEQLEAGGRTPVRVELGRYAAWTTRATGPHSFLRFLGETFATTGVPLSATQLRGLALAGEVTWIVDGLDEVADAELRSHCVEQLIHLRDRGPVLVTSRPRGVTPARETLREAGFAIHELVPLDDPMLAKLGNNWFGAGLIDAAALQRALGTAAVREQMRSPLIATFVLVLARRGMPLQQRHAVLSQICALTVRTWADRRGPLSLDARARMAFLRGLAWTMLTAPGQGAENIVEHAALHRFAASFFREREPGLSRDEAVARAESLIAELNEEVHAISPLGGASFGFVHRSLLEFFAADALAESQDPDVVARFAADWHHSTWTEVLPMACGLIAESRPALAVRALRAVVAGGPSLAAARLLAASEFVVRCFAEVEPIGPDLAALADALSEAWISLAALGELDMRGLAAVLRPIGPRWPGARRLGEWFEATGGSGRLLGIPEFNVQLSHGSSTQVSLVHAVIAVTAVASRPRLLARLLARSPAVLMPFADGLASMGPWTDGELEQLIRSLDRFGWAWDAQVVAWLGDLAGTAAEPELALRMLDEGRDSLERMFTAALLISSSTMRSEAISALDGEISAIAAHQPSVILQEINAQIVATALRLEPTAAVDLCRRLMALGAPEPRATACLLAAHFGDEEAAAALVTMLRSQDRRTHDAANWALTHGRLRDGIDRVLASLGDDIGCVTLAWAAMTLPPVAEQHGRWAAARALWCHLADAGEWSGQLRWMAVAALISRPTWRDAGIERLLRLQPDTPPNSPNIDTALRRLGEYPDGPEHLRRLLAAEPGRVRRRWIAQALLERDPDNLAARDELRAQADSSGDRQEQHLLAHAMRRLGLPRADWEAVARKVAGHGDDPISRCAVAVLLADVEALRSLDAELAARTDDPRRPSIDPDVRELAGLLLRVEDLRLRLAGG</sequence>
<dbReference type="EMBL" id="JAQNDL010000001">
    <property type="protein sequence ID" value="MDC0716504.1"/>
    <property type="molecule type" value="Genomic_DNA"/>
</dbReference>